<evidence type="ECO:0000313" key="2">
    <source>
        <dbReference type="EMBL" id="MBO9205208.1"/>
    </source>
</evidence>
<comment type="caution">
    <text evidence="2">The sequence shown here is derived from an EMBL/GenBank/DDBJ whole genome shotgun (WGS) entry which is preliminary data.</text>
</comment>
<organism evidence="2 3">
    <name type="scientific">Niastella soli</name>
    <dbReference type="NCBI Taxonomy" id="2821487"/>
    <lineage>
        <taxon>Bacteria</taxon>
        <taxon>Pseudomonadati</taxon>
        <taxon>Bacteroidota</taxon>
        <taxon>Chitinophagia</taxon>
        <taxon>Chitinophagales</taxon>
        <taxon>Chitinophagaceae</taxon>
        <taxon>Niastella</taxon>
    </lineage>
</organism>
<proteinExistence type="predicted"/>
<reference evidence="2 3" key="1">
    <citation type="submission" date="2021-03" db="EMBL/GenBank/DDBJ databases">
        <title>Assistant Professor.</title>
        <authorList>
            <person name="Huq M.A."/>
        </authorList>
    </citation>
    <scope>NUCLEOTIDE SEQUENCE [LARGE SCALE GENOMIC DNA]</scope>
    <source>
        <strain evidence="2 3">MAH-29</strain>
    </source>
</reference>
<dbReference type="InterPro" id="IPR058512">
    <property type="entry name" value="DUF8199"/>
</dbReference>
<dbReference type="Pfam" id="PF26622">
    <property type="entry name" value="DUF8199"/>
    <property type="match status" value="1"/>
</dbReference>
<keyword evidence="1" id="KW-0732">Signal</keyword>
<protein>
    <submittedName>
        <fullName evidence="2">Uncharacterized protein</fullName>
    </submittedName>
</protein>
<gene>
    <name evidence="2" type="ORF">J7I42_33280</name>
</gene>
<keyword evidence="3" id="KW-1185">Reference proteome</keyword>
<evidence type="ECO:0000313" key="3">
    <source>
        <dbReference type="Proteomes" id="UP000677244"/>
    </source>
</evidence>
<dbReference type="Proteomes" id="UP000677244">
    <property type="component" value="Unassembled WGS sequence"/>
</dbReference>
<sequence>MKKYLVTILALVYLTSTLGATLRLDCCLENLVAVGLGESAHHDLLNKENKDCNEEHKQVKLGHEQKHTDNQIRVAKSFPVTIASDFPGYSFHAVATLTEAYPLNNAPPQPASIPLFILNCIHRI</sequence>
<evidence type="ECO:0000256" key="1">
    <source>
        <dbReference type="SAM" id="SignalP"/>
    </source>
</evidence>
<feature type="signal peptide" evidence="1">
    <location>
        <begin position="1"/>
        <end position="19"/>
    </location>
</feature>
<name>A0ABS3Z4V9_9BACT</name>
<dbReference type="EMBL" id="JAGHKO010000024">
    <property type="protein sequence ID" value="MBO9205208.1"/>
    <property type="molecule type" value="Genomic_DNA"/>
</dbReference>
<accession>A0ABS3Z4V9</accession>
<feature type="chain" id="PRO_5047053387" evidence="1">
    <location>
        <begin position="20"/>
        <end position="124"/>
    </location>
</feature>
<dbReference type="RefSeq" id="WP_209144562.1">
    <property type="nucleotide sequence ID" value="NZ_JAGHKO010000024.1"/>
</dbReference>